<dbReference type="EMBL" id="SRPY01000091">
    <property type="protein sequence ID" value="KAG5928892.1"/>
    <property type="molecule type" value="Genomic_DNA"/>
</dbReference>
<dbReference type="PANTHER" id="PTHR22761:SF18">
    <property type="entry name" value="SORTING PROTEIN SNF7 FAMILY PROTEIN, PUTATIVE (AFU_ORTHOLOGUE AFUA_2G16692)-RELATED"/>
    <property type="match status" value="1"/>
</dbReference>
<feature type="coiled-coil region" evidence="1">
    <location>
        <begin position="252"/>
        <end position="286"/>
    </location>
</feature>
<comment type="caution">
    <text evidence="3">The sequence shown here is derived from an EMBL/GenBank/DDBJ whole genome shotgun (WGS) entry which is preliminary data.</text>
</comment>
<organism evidence="3 4">
    <name type="scientific">Claviceps africana</name>
    <dbReference type="NCBI Taxonomy" id="83212"/>
    <lineage>
        <taxon>Eukaryota</taxon>
        <taxon>Fungi</taxon>
        <taxon>Dikarya</taxon>
        <taxon>Ascomycota</taxon>
        <taxon>Pezizomycotina</taxon>
        <taxon>Sordariomycetes</taxon>
        <taxon>Hypocreomycetidae</taxon>
        <taxon>Hypocreales</taxon>
        <taxon>Clavicipitaceae</taxon>
        <taxon>Claviceps</taxon>
    </lineage>
</organism>
<evidence type="ECO:0000256" key="2">
    <source>
        <dbReference type="SAM" id="MobiDB-lite"/>
    </source>
</evidence>
<name>A0A8K0JB71_9HYPO</name>
<evidence type="ECO:0000313" key="4">
    <source>
        <dbReference type="Proteomes" id="UP000811619"/>
    </source>
</evidence>
<dbReference type="Gene3D" id="6.10.140.1230">
    <property type="match status" value="1"/>
</dbReference>
<feature type="region of interest" description="Disordered" evidence="2">
    <location>
        <begin position="392"/>
        <end position="441"/>
    </location>
</feature>
<gene>
    <name evidence="3" type="ORF">E4U42_007759</name>
</gene>
<feature type="compositionally biased region" description="Basic and acidic residues" evidence="2">
    <location>
        <begin position="394"/>
        <end position="404"/>
    </location>
</feature>
<dbReference type="GO" id="GO:0005771">
    <property type="term" value="C:multivesicular body"/>
    <property type="evidence" value="ECO:0007669"/>
    <property type="project" value="TreeGrafter"/>
</dbReference>
<sequence length="458" mass="50396">MHDLVHYLSEHDPNFRKARLPALYADFQSQRTLNPDGYRANVIAWQDGLSCLAYQGLLSTAEPRSSALILSVDASLLRALQSKQYGQPLALSSAIRDAISSRKFIPVDSFLTSPQTTHPPTLASLTWKAAEWAFGILRSTNRDGGQDILPAGRYVLTGNLDAVCQVFQTQAAGRVTRFDRVFTKLHFRTSFANQLVSASLLSEEDVEVLLVSLSRDRRLIDYDGAVVRIRDSSDESTITQEDAAAASIKELIANIKHQTDILNNRLAQLQNEAKAAMQSNNRIAARAALKSKKLAETSLSQRYSTLNQLEDIAARIEQASDQVQLVKILNSSANALKSLNSRVGGSARVEEVMDQIREQMCETDEVAAILSETTSEHIDESELEEELAALKEGAPQHDAYHEDGIPQEAPAKAQKTHSDSIEFPEPPSEEPSSHAELTPSDVERQVAQLSLKPSQGEI</sequence>
<dbReference type="GO" id="GO:0009898">
    <property type="term" value="C:cytoplasmic side of plasma membrane"/>
    <property type="evidence" value="ECO:0007669"/>
    <property type="project" value="TreeGrafter"/>
</dbReference>
<keyword evidence="1" id="KW-0175">Coiled coil</keyword>
<accession>A0A8K0JB71</accession>
<dbReference type="GO" id="GO:0032511">
    <property type="term" value="P:late endosome to vacuole transport via multivesicular body sorting pathway"/>
    <property type="evidence" value="ECO:0007669"/>
    <property type="project" value="TreeGrafter"/>
</dbReference>
<keyword evidence="4" id="KW-1185">Reference proteome</keyword>
<protein>
    <submittedName>
        <fullName evidence="3">Uncharacterized protein</fullName>
    </submittedName>
</protein>
<evidence type="ECO:0000313" key="3">
    <source>
        <dbReference type="EMBL" id="KAG5928892.1"/>
    </source>
</evidence>
<dbReference type="GO" id="GO:0006900">
    <property type="term" value="P:vesicle budding from membrane"/>
    <property type="evidence" value="ECO:0007669"/>
    <property type="project" value="TreeGrafter"/>
</dbReference>
<reference evidence="3" key="1">
    <citation type="journal article" date="2020" name="bioRxiv">
        <title>Whole genome comparisons of ergot fungi reveals the divergence and evolution of species within the genus Claviceps are the result of varying mechanisms driving genome evolution and host range expansion.</title>
        <authorList>
            <person name="Wyka S.A."/>
            <person name="Mondo S.J."/>
            <person name="Liu M."/>
            <person name="Dettman J."/>
            <person name="Nalam V."/>
            <person name="Broders K.D."/>
        </authorList>
    </citation>
    <scope>NUCLEOTIDE SEQUENCE</scope>
    <source>
        <strain evidence="3">CCC 489</strain>
    </source>
</reference>
<dbReference type="PANTHER" id="PTHR22761">
    <property type="entry name" value="CHARGED MULTIVESICULAR BODY PROTEIN"/>
    <property type="match status" value="1"/>
</dbReference>
<dbReference type="OrthoDB" id="10250120at2759"/>
<evidence type="ECO:0000256" key="1">
    <source>
        <dbReference type="SAM" id="Coils"/>
    </source>
</evidence>
<dbReference type="Pfam" id="PF03357">
    <property type="entry name" value="Snf7"/>
    <property type="match status" value="1"/>
</dbReference>
<proteinExistence type="predicted"/>
<dbReference type="GO" id="GO:0000815">
    <property type="term" value="C:ESCRT III complex"/>
    <property type="evidence" value="ECO:0007669"/>
    <property type="project" value="TreeGrafter"/>
</dbReference>
<dbReference type="AlphaFoldDB" id="A0A8K0JB71"/>
<dbReference type="InterPro" id="IPR005024">
    <property type="entry name" value="Snf7_fam"/>
</dbReference>
<dbReference type="Proteomes" id="UP000811619">
    <property type="component" value="Unassembled WGS sequence"/>
</dbReference>